<dbReference type="SUPFAM" id="SSF50249">
    <property type="entry name" value="Nucleic acid-binding proteins"/>
    <property type="match status" value="1"/>
</dbReference>
<gene>
    <name evidence="1" type="ORF">LSALG_LOCUS17105</name>
</gene>
<evidence type="ECO:0008006" key="3">
    <source>
        <dbReference type="Google" id="ProtNLM"/>
    </source>
</evidence>
<keyword evidence="2" id="KW-1185">Reference proteome</keyword>
<dbReference type="Proteomes" id="UP001177003">
    <property type="component" value="Chromosome 3"/>
</dbReference>
<evidence type="ECO:0000313" key="2">
    <source>
        <dbReference type="Proteomes" id="UP001177003"/>
    </source>
</evidence>
<organism evidence="1 2">
    <name type="scientific">Lactuca saligna</name>
    <name type="common">Willowleaf lettuce</name>
    <dbReference type="NCBI Taxonomy" id="75948"/>
    <lineage>
        <taxon>Eukaryota</taxon>
        <taxon>Viridiplantae</taxon>
        <taxon>Streptophyta</taxon>
        <taxon>Embryophyta</taxon>
        <taxon>Tracheophyta</taxon>
        <taxon>Spermatophyta</taxon>
        <taxon>Magnoliopsida</taxon>
        <taxon>eudicotyledons</taxon>
        <taxon>Gunneridae</taxon>
        <taxon>Pentapetalae</taxon>
        <taxon>asterids</taxon>
        <taxon>campanulids</taxon>
        <taxon>Asterales</taxon>
        <taxon>Asteraceae</taxon>
        <taxon>Cichorioideae</taxon>
        <taxon>Cichorieae</taxon>
        <taxon>Lactucinae</taxon>
        <taxon>Lactuca</taxon>
    </lineage>
</organism>
<dbReference type="CDD" id="cd04481">
    <property type="entry name" value="RPA1_DBD_B_like"/>
    <property type="match status" value="1"/>
</dbReference>
<sequence length="188" mass="21425">MSTEKISKDVIGEVVSLGKLDSHDVSISKHRLTLQIRNLEGLQVNVTLFADFACQMISYLEAHKQVGRVVIILQFARLNVYNGIPSVNNYFDHTRMFINADLPEIVAFTDSLVGLRRIQNPSSSLTFDSSQSYNEYEDFLNNHKVKNIVDLLEPQEVGKFIIVGTIYGIRQDIDWYYDACSNCEKKVD</sequence>
<dbReference type="InterPro" id="IPR012340">
    <property type="entry name" value="NA-bd_OB-fold"/>
</dbReference>
<proteinExistence type="predicted"/>
<evidence type="ECO:0000313" key="1">
    <source>
        <dbReference type="EMBL" id="CAI9277167.1"/>
    </source>
</evidence>
<protein>
    <recommendedName>
        <fullName evidence="3">Replication protein A OB domain-containing protein</fullName>
    </recommendedName>
</protein>
<dbReference type="AlphaFoldDB" id="A0AA36E098"/>
<dbReference type="EMBL" id="OX465079">
    <property type="protein sequence ID" value="CAI9277167.1"/>
    <property type="molecule type" value="Genomic_DNA"/>
</dbReference>
<name>A0AA36E098_LACSI</name>
<reference evidence="1" key="1">
    <citation type="submission" date="2023-04" db="EMBL/GenBank/DDBJ databases">
        <authorList>
            <person name="Vijverberg K."/>
            <person name="Xiong W."/>
            <person name="Schranz E."/>
        </authorList>
    </citation>
    <scope>NUCLEOTIDE SEQUENCE</scope>
</reference>
<dbReference type="Gene3D" id="2.40.50.140">
    <property type="entry name" value="Nucleic acid-binding proteins"/>
    <property type="match status" value="2"/>
</dbReference>
<accession>A0AA36E098</accession>